<evidence type="ECO:0000313" key="2">
    <source>
        <dbReference type="Proteomes" id="UP000218334"/>
    </source>
</evidence>
<dbReference type="SUPFAM" id="SSF56112">
    <property type="entry name" value="Protein kinase-like (PK-like)"/>
    <property type="match status" value="1"/>
</dbReference>
<accession>A0A2H3AWW8</accession>
<protein>
    <recommendedName>
        <fullName evidence="3">Serine-threonine/tyrosine-protein kinase catalytic domain-containing protein</fullName>
    </recommendedName>
</protein>
<dbReference type="EMBL" id="KZ293507">
    <property type="protein sequence ID" value="PBK59342.1"/>
    <property type="molecule type" value="Genomic_DNA"/>
</dbReference>
<dbReference type="Gene3D" id="1.10.510.10">
    <property type="entry name" value="Transferase(Phosphotransferase) domain 1"/>
    <property type="match status" value="1"/>
</dbReference>
<dbReference type="InterPro" id="IPR011009">
    <property type="entry name" value="Kinase-like_dom_sf"/>
</dbReference>
<proteinExistence type="predicted"/>
<evidence type="ECO:0000313" key="1">
    <source>
        <dbReference type="EMBL" id="PBK59342.1"/>
    </source>
</evidence>
<sequence>MILCRIILKHFGNGESNPARRKEYREYRAWILSVKSVNMPSTLRVAQSFKIPNDLAFVNLVVRRKRRPSRPIEIADELWAVVTRCWSHEPGDRPTMESLNSDIKRIIRGKSAAVSVRSREVASAS</sequence>
<organism evidence="1 2">
    <name type="scientific">Armillaria solidipes</name>
    <dbReference type="NCBI Taxonomy" id="1076256"/>
    <lineage>
        <taxon>Eukaryota</taxon>
        <taxon>Fungi</taxon>
        <taxon>Dikarya</taxon>
        <taxon>Basidiomycota</taxon>
        <taxon>Agaricomycotina</taxon>
        <taxon>Agaricomycetes</taxon>
        <taxon>Agaricomycetidae</taxon>
        <taxon>Agaricales</taxon>
        <taxon>Marasmiineae</taxon>
        <taxon>Physalacriaceae</taxon>
        <taxon>Armillaria</taxon>
    </lineage>
</organism>
<reference evidence="2" key="1">
    <citation type="journal article" date="2017" name="Nat. Ecol. Evol.">
        <title>Genome expansion and lineage-specific genetic innovations in the forest pathogenic fungi Armillaria.</title>
        <authorList>
            <person name="Sipos G."/>
            <person name="Prasanna A.N."/>
            <person name="Walter M.C."/>
            <person name="O'Connor E."/>
            <person name="Balint B."/>
            <person name="Krizsan K."/>
            <person name="Kiss B."/>
            <person name="Hess J."/>
            <person name="Varga T."/>
            <person name="Slot J."/>
            <person name="Riley R."/>
            <person name="Boka B."/>
            <person name="Rigling D."/>
            <person name="Barry K."/>
            <person name="Lee J."/>
            <person name="Mihaltcheva S."/>
            <person name="LaButti K."/>
            <person name="Lipzen A."/>
            <person name="Waldron R."/>
            <person name="Moloney N.M."/>
            <person name="Sperisen C."/>
            <person name="Kredics L."/>
            <person name="Vagvoelgyi C."/>
            <person name="Patrignani A."/>
            <person name="Fitzpatrick D."/>
            <person name="Nagy I."/>
            <person name="Doyle S."/>
            <person name="Anderson J.B."/>
            <person name="Grigoriev I.V."/>
            <person name="Gueldener U."/>
            <person name="Muensterkoetter M."/>
            <person name="Nagy L.G."/>
        </authorList>
    </citation>
    <scope>NUCLEOTIDE SEQUENCE [LARGE SCALE GENOMIC DNA]</scope>
    <source>
        <strain evidence="2">28-4</strain>
    </source>
</reference>
<dbReference type="Proteomes" id="UP000218334">
    <property type="component" value="Unassembled WGS sequence"/>
</dbReference>
<keyword evidence="2" id="KW-1185">Reference proteome</keyword>
<evidence type="ECO:0008006" key="3">
    <source>
        <dbReference type="Google" id="ProtNLM"/>
    </source>
</evidence>
<dbReference type="AlphaFoldDB" id="A0A2H3AWW8"/>
<name>A0A2H3AWW8_9AGAR</name>
<gene>
    <name evidence="1" type="ORF">ARMSODRAFT_967008</name>
</gene>